<feature type="compositionally biased region" description="Basic and acidic residues" evidence="1">
    <location>
        <begin position="17"/>
        <end position="30"/>
    </location>
</feature>
<evidence type="ECO:0008006" key="4">
    <source>
        <dbReference type="Google" id="ProtNLM"/>
    </source>
</evidence>
<accession>A0A3N1GX44</accession>
<feature type="region of interest" description="Disordered" evidence="1">
    <location>
        <begin position="154"/>
        <end position="176"/>
    </location>
</feature>
<gene>
    <name evidence="2" type="ORF">EDC03_2619</name>
</gene>
<feature type="region of interest" description="Disordered" evidence="1">
    <location>
        <begin position="1"/>
        <end position="67"/>
    </location>
</feature>
<protein>
    <recommendedName>
        <fullName evidence="4">STAS domain-containing protein</fullName>
    </recommendedName>
</protein>
<dbReference type="Proteomes" id="UP000276232">
    <property type="component" value="Unassembled WGS sequence"/>
</dbReference>
<dbReference type="InParanoid" id="A0A3N1GX44"/>
<reference evidence="2 3" key="1">
    <citation type="journal article" date="2015" name="Stand. Genomic Sci.">
        <title>Genomic Encyclopedia of Bacterial and Archaeal Type Strains, Phase III: the genomes of soil and plant-associated and newly described type strains.</title>
        <authorList>
            <person name="Whitman W.B."/>
            <person name="Woyke T."/>
            <person name="Klenk H.P."/>
            <person name="Zhou Y."/>
            <person name="Lilburn T.G."/>
            <person name="Beck B.J."/>
            <person name="De Vos P."/>
            <person name="Vandamme P."/>
            <person name="Eisen J.A."/>
            <person name="Garrity G."/>
            <person name="Hugenholtz P."/>
            <person name="Kyrpides N.C."/>
        </authorList>
    </citation>
    <scope>NUCLEOTIDE SEQUENCE [LARGE SCALE GENOMIC DNA]</scope>
    <source>
        <strain evidence="2 3">CECT 7306</strain>
    </source>
</reference>
<dbReference type="RefSeq" id="WP_158674302.1">
    <property type="nucleotide sequence ID" value="NZ_RJKN01000006.1"/>
</dbReference>
<name>A0A3N1GX44_9ACTN</name>
<evidence type="ECO:0000256" key="1">
    <source>
        <dbReference type="SAM" id="MobiDB-lite"/>
    </source>
</evidence>
<comment type="caution">
    <text evidence="2">The sequence shown here is derived from an EMBL/GenBank/DDBJ whole genome shotgun (WGS) entry which is preliminary data.</text>
</comment>
<sequence length="176" mass="18736">MCELCTAPRPTRPTRPGRPDRPDRPDDKHRPQGVWPHLSGVRGDLSLVPLPARPGASGRAPSPGADDADLRLVLRGDVTREVLLWSVAVGPDVLARVRVLCTADLTHLDDAGRALLVDVVRVAHRDRRRLHLPAPSAAATAVLGRLGLLTAVDRGPDPWAPSAGGRDGGADDRSAR</sequence>
<organism evidence="2 3">
    <name type="scientific">Pseudokineococcus lusitanus</name>
    <dbReference type="NCBI Taxonomy" id="763993"/>
    <lineage>
        <taxon>Bacteria</taxon>
        <taxon>Bacillati</taxon>
        <taxon>Actinomycetota</taxon>
        <taxon>Actinomycetes</taxon>
        <taxon>Kineosporiales</taxon>
        <taxon>Kineosporiaceae</taxon>
        <taxon>Pseudokineococcus</taxon>
    </lineage>
</organism>
<proteinExistence type="predicted"/>
<evidence type="ECO:0000313" key="2">
    <source>
        <dbReference type="EMBL" id="ROP34797.1"/>
    </source>
</evidence>
<dbReference type="EMBL" id="RJKN01000006">
    <property type="protein sequence ID" value="ROP34797.1"/>
    <property type="molecule type" value="Genomic_DNA"/>
</dbReference>
<dbReference type="AlphaFoldDB" id="A0A3N1GX44"/>
<keyword evidence="3" id="KW-1185">Reference proteome</keyword>
<evidence type="ECO:0000313" key="3">
    <source>
        <dbReference type="Proteomes" id="UP000276232"/>
    </source>
</evidence>